<protein>
    <submittedName>
        <fullName evidence="1">Uncharacterized protein</fullName>
    </submittedName>
</protein>
<comment type="caution">
    <text evidence="1">The sequence shown here is derived from an EMBL/GenBank/DDBJ whole genome shotgun (WGS) entry which is preliminary data.</text>
</comment>
<feature type="non-terminal residue" evidence="1">
    <location>
        <position position="1"/>
    </location>
</feature>
<accession>A0A820M8T9</accession>
<gene>
    <name evidence="1" type="ORF">KXQ929_LOCUS49208</name>
</gene>
<dbReference type="Proteomes" id="UP000663868">
    <property type="component" value="Unassembled WGS sequence"/>
</dbReference>
<evidence type="ECO:0000313" key="1">
    <source>
        <dbReference type="EMBL" id="CAF4368222.1"/>
    </source>
</evidence>
<dbReference type="EMBL" id="CAJOBB010020536">
    <property type="protein sequence ID" value="CAF4368222.1"/>
    <property type="molecule type" value="Genomic_DNA"/>
</dbReference>
<reference evidence="1" key="1">
    <citation type="submission" date="2021-02" db="EMBL/GenBank/DDBJ databases">
        <authorList>
            <person name="Nowell W R."/>
        </authorList>
    </citation>
    <scope>NUCLEOTIDE SEQUENCE</scope>
</reference>
<sequence length="17" mass="1953">MVPLTFIDHPTSEIKPK</sequence>
<dbReference type="AlphaFoldDB" id="A0A820M8T9"/>
<proteinExistence type="predicted"/>
<evidence type="ECO:0000313" key="2">
    <source>
        <dbReference type="Proteomes" id="UP000663868"/>
    </source>
</evidence>
<name>A0A820M8T9_9BILA</name>
<organism evidence="1 2">
    <name type="scientific">Adineta steineri</name>
    <dbReference type="NCBI Taxonomy" id="433720"/>
    <lineage>
        <taxon>Eukaryota</taxon>
        <taxon>Metazoa</taxon>
        <taxon>Spiralia</taxon>
        <taxon>Gnathifera</taxon>
        <taxon>Rotifera</taxon>
        <taxon>Eurotatoria</taxon>
        <taxon>Bdelloidea</taxon>
        <taxon>Adinetida</taxon>
        <taxon>Adinetidae</taxon>
        <taxon>Adineta</taxon>
    </lineage>
</organism>